<evidence type="ECO:0000259" key="3">
    <source>
        <dbReference type="Pfam" id="PF13628"/>
    </source>
</evidence>
<sequence length="328" mass="35053">MGDRTNDSKPRWFMTVAVSLLLTIGTPVGSAAAHDGTNAPSIPPALPSSLPAAPLGSGGQGDDVVETKWGPLGAADRDFLAKVRLAGLWELPAGQQALQKSQNPKIQEAGKHLIDGHSALDDMVRNGGQALGVELPNQPNSDQLGWLKELTTTQGEEYERTFANRLRAAHGKVYGFAAQVRAGTRNELVRAMANQTMSTVFDHISQLEKTGLVDFQALPSPTVLGASATPSSDAPVDQPKPLQRTASQATPTADSGIGGAILFVVIIAVIGGLALLFLRWQRKKSPGLPQHRAETLESEPVSVRATSPARESVVRTHRSDERFKRFRQ</sequence>
<keyword evidence="5" id="KW-1185">Reference proteome</keyword>
<evidence type="ECO:0000256" key="2">
    <source>
        <dbReference type="SAM" id="Phobius"/>
    </source>
</evidence>
<gene>
    <name evidence="4" type="ORF">SK854_13765</name>
</gene>
<comment type="caution">
    <text evidence="4">The sequence shown here is derived from an EMBL/GenBank/DDBJ whole genome shotgun (WGS) entry which is preliminary data.</text>
</comment>
<evidence type="ECO:0000313" key="4">
    <source>
        <dbReference type="EMBL" id="MDX8143189.1"/>
    </source>
</evidence>
<keyword evidence="2" id="KW-0812">Transmembrane</keyword>
<evidence type="ECO:0000313" key="5">
    <source>
        <dbReference type="Proteomes" id="UP001285352"/>
    </source>
</evidence>
<dbReference type="InterPro" id="IPR025419">
    <property type="entry name" value="DUF4142"/>
</dbReference>
<feature type="region of interest" description="Disordered" evidence="1">
    <location>
        <begin position="224"/>
        <end position="252"/>
    </location>
</feature>
<reference evidence="4 5" key="2">
    <citation type="submission" date="2023-11" db="EMBL/GenBank/DDBJ databases">
        <authorList>
            <person name="Lara A.C."/>
            <person name="Chronakova A."/>
        </authorList>
    </citation>
    <scope>NUCLEOTIDE SEQUENCE [LARGE SCALE GENOMIC DNA]</scope>
    <source>
        <strain evidence="4 5">BCCO 10_0061</strain>
    </source>
</reference>
<organism evidence="4 5">
    <name type="scientific">Lentzea sokolovensis</name>
    <dbReference type="NCBI Taxonomy" id="3095429"/>
    <lineage>
        <taxon>Bacteria</taxon>
        <taxon>Bacillati</taxon>
        <taxon>Actinomycetota</taxon>
        <taxon>Actinomycetes</taxon>
        <taxon>Pseudonocardiales</taxon>
        <taxon>Pseudonocardiaceae</taxon>
        <taxon>Lentzea</taxon>
    </lineage>
</organism>
<protein>
    <submittedName>
        <fullName evidence="4">DUF4142 domain-containing protein</fullName>
    </submittedName>
</protein>
<dbReference type="Pfam" id="PF13628">
    <property type="entry name" value="DUF4142"/>
    <property type="match status" value="1"/>
</dbReference>
<feature type="domain" description="DUF4142" evidence="3">
    <location>
        <begin position="75"/>
        <end position="208"/>
    </location>
</feature>
<dbReference type="EMBL" id="JAXAVU010000007">
    <property type="protein sequence ID" value="MDX8143189.1"/>
    <property type="molecule type" value="Genomic_DNA"/>
</dbReference>
<dbReference type="Proteomes" id="UP001285352">
    <property type="component" value="Unassembled WGS sequence"/>
</dbReference>
<proteinExistence type="predicted"/>
<feature type="region of interest" description="Disordered" evidence="1">
    <location>
        <begin position="30"/>
        <end position="62"/>
    </location>
</feature>
<dbReference type="PANTHER" id="PTHR38593:SF1">
    <property type="entry name" value="BLR2558 PROTEIN"/>
    <property type="match status" value="1"/>
</dbReference>
<evidence type="ECO:0000256" key="1">
    <source>
        <dbReference type="SAM" id="MobiDB-lite"/>
    </source>
</evidence>
<keyword evidence="2" id="KW-0472">Membrane</keyword>
<feature type="transmembrane region" description="Helical" evidence="2">
    <location>
        <begin position="257"/>
        <end position="278"/>
    </location>
</feature>
<dbReference type="Gene3D" id="1.20.1260.10">
    <property type="match status" value="1"/>
</dbReference>
<keyword evidence="2" id="KW-1133">Transmembrane helix</keyword>
<accession>A0ABU4UUK8</accession>
<dbReference type="RefSeq" id="WP_319975468.1">
    <property type="nucleotide sequence ID" value="NZ_JAXAVU010000007.1"/>
</dbReference>
<feature type="compositionally biased region" description="Basic and acidic residues" evidence="1">
    <location>
        <begin position="312"/>
        <end position="328"/>
    </location>
</feature>
<dbReference type="InterPro" id="IPR012347">
    <property type="entry name" value="Ferritin-like"/>
</dbReference>
<dbReference type="PANTHER" id="PTHR38593">
    <property type="entry name" value="BLR2558 PROTEIN"/>
    <property type="match status" value="1"/>
</dbReference>
<feature type="region of interest" description="Disordered" evidence="1">
    <location>
        <begin position="287"/>
        <end position="328"/>
    </location>
</feature>
<name>A0ABU4UUK8_9PSEU</name>
<reference evidence="4 5" key="1">
    <citation type="submission" date="2023-11" db="EMBL/GenBank/DDBJ databases">
        <title>Lentzea sokolovensis, sp. nov., Lentzea kristufkii, sp. nov., and Lentzea miocenensis, sp. nov., rare actinobacteria from Sokolov Coal Basin, Miocene lacustrine sediment, Czech Republic.</title>
        <authorList>
            <person name="Lara A."/>
            <person name="Kotroba L."/>
            <person name="Nouioui I."/>
            <person name="Neumann-Schaal M."/>
            <person name="Mast Y."/>
            <person name="Chronakova A."/>
        </authorList>
    </citation>
    <scope>NUCLEOTIDE SEQUENCE [LARGE SCALE GENOMIC DNA]</scope>
    <source>
        <strain evidence="4 5">BCCO 10_0061</strain>
    </source>
</reference>